<feature type="signal peptide" evidence="1">
    <location>
        <begin position="1"/>
        <end position="32"/>
    </location>
</feature>
<dbReference type="AlphaFoldDB" id="A0A1Y6BP54"/>
<dbReference type="NCBIfam" id="TIGR03352">
    <property type="entry name" value="VI_chp_3"/>
    <property type="match status" value="1"/>
</dbReference>
<dbReference type="InterPro" id="IPR038706">
    <property type="entry name" value="Type_VI_SciN-like_sf"/>
</dbReference>
<feature type="chain" id="PRO_5012848228" evidence="1">
    <location>
        <begin position="33"/>
        <end position="178"/>
    </location>
</feature>
<dbReference type="RefSeq" id="WP_085275760.1">
    <property type="nucleotide sequence ID" value="NZ_FXAG01000006.1"/>
</dbReference>
<keyword evidence="3" id="KW-1185">Reference proteome</keyword>
<name>A0A1Y6BP54_9NEIS</name>
<dbReference type="InterPro" id="IPR017734">
    <property type="entry name" value="T6SS_SciN"/>
</dbReference>
<evidence type="ECO:0000313" key="3">
    <source>
        <dbReference type="Proteomes" id="UP000192920"/>
    </source>
</evidence>
<evidence type="ECO:0000256" key="1">
    <source>
        <dbReference type="SAM" id="SignalP"/>
    </source>
</evidence>
<dbReference type="Proteomes" id="UP000192920">
    <property type="component" value="Unassembled WGS sequence"/>
</dbReference>
<dbReference type="STRING" id="1123014.SAMN02745746_01449"/>
<dbReference type="PANTHER" id="PTHR37625">
    <property type="entry name" value="OUTER MEMBRANE LIPOPROTEIN-RELATED"/>
    <property type="match status" value="1"/>
</dbReference>
<organism evidence="2 3">
    <name type="scientific">Pseudogulbenkiania subflava DSM 22618</name>
    <dbReference type="NCBI Taxonomy" id="1123014"/>
    <lineage>
        <taxon>Bacteria</taxon>
        <taxon>Pseudomonadati</taxon>
        <taxon>Pseudomonadota</taxon>
        <taxon>Betaproteobacteria</taxon>
        <taxon>Neisseriales</taxon>
        <taxon>Chromobacteriaceae</taxon>
        <taxon>Pseudogulbenkiania</taxon>
    </lineage>
</organism>
<evidence type="ECO:0000313" key="2">
    <source>
        <dbReference type="EMBL" id="SMF12956.1"/>
    </source>
</evidence>
<dbReference type="EMBL" id="FXAG01000006">
    <property type="protein sequence ID" value="SMF12956.1"/>
    <property type="molecule type" value="Genomic_DNA"/>
</dbReference>
<accession>A0A1Y6BP54</accession>
<sequence length="178" mass="19639">MQHCKTGVRCHARVLLGLLVPAVLLLFGCASNQEVQVSGEASAQLNRDSRGKPLSVVVRVYQLKSDQAFNRLSMEALVAAKSDKELLASELLDMREMTLLPGARVTVSDFVVNPEASHIGLVALFRQPDRHFWRLLFDAGAVRSKGLQFMAEDCYLRAVKPPAKLLPGQPKSLQVDCR</sequence>
<dbReference type="PANTHER" id="PTHR37625:SF4">
    <property type="entry name" value="OUTER MEMBRANE LIPOPROTEIN"/>
    <property type="match status" value="1"/>
</dbReference>
<proteinExistence type="predicted"/>
<protein>
    <submittedName>
        <fullName evidence="2">Type VI secretion system protein VasD</fullName>
    </submittedName>
</protein>
<dbReference type="Pfam" id="PF12790">
    <property type="entry name" value="T6SS-SciN"/>
    <property type="match status" value="1"/>
</dbReference>
<dbReference type="Gene3D" id="2.60.40.4150">
    <property type="entry name" value="Type VI secretion system, lipoprotein SciN"/>
    <property type="match status" value="1"/>
</dbReference>
<dbReference type="PROSITE" id="PS51257">
    <property type="entry name" value="PROKAR_LIPOPROTEIN"/>
    <property type="match status" value="1"/>
</dbReference>
<reference evidence="3" key="1">
    <citation type="submission" date="2017-04" db="EMBL/GenBank/DDBJ databases">
        <authorList>
            <person name="Varghese N."/>
            <person name="Submissions S."/>
        </authorList>
    </citation>
    <scope>NUCLEOTIDE SEQUENCE [LARGE SCALE GENOMIC DNA]</scope>
    <source>
        <strain evidence="3">DSM 22618</strain>
    </source>
</reference>
<keyword evidence="1" id="KW-0732">Signal</keyword>
<gene>
    <name evidence="2" type="ORF">SAMN02745746_01449</name>
</gene>